<proteinExistence type="predicted"/>
<reference evidence="2 3" key="2">
    <citation type="submission" date="2018-11" db="EMBL/GenBank/DDBJ databases">
        <authorList>
            <consortium name="Pathogen Informatics"/>
        </authorList>
    </citation>
    <scope>NUCLEOTIDE SEQUENCE [LARGE SCALE GENOMIC DNA]</scope>
</reference>
<dbReference type="AlphaFoldDB" id="A0A0R3T357"/>
<dbReference type="Gene3D" id="3.30.420.40">
    <property type="match status" value="2"/>
</dbReference>
<dbReference type="Pfam" id="PF00022">
    <property type="entry name" value="Actin"/>
    <property type="match status" value="1"/>
</dbReference>
<sequence>MALKYFFNELVNGGVNLTQKEIDCFGPYIYQKAAFIENQDSKCGGVVIDLTRYTPYPLDKQICVPAELRRKASDSLLRSENSIEHDGELPPFNQLLRAAILSCDLDLRSSICSNVLIIGEFAEIEGFRERVQEEIRMIVPGSRPNVQVAPTPTECVFEGACLLTALLQGPYAPKCPWFRFVDDLDWFNMCQDANATNGATDTRLLSRLNRDCIFHQRGSKLVRFGVNSLFEEMIIHEKLGTPVSEGCDWNVGENSQLSAQPAIPFWIRSPSMMEFTEIEASIAQKNSAYSHLYIIRL</sequence>
<evidence type="ECO:0000313" key="2">
    <source>
        <dbReference type="EMBL" id="VDN97281.1"/>
    </source>
</evidence>
<dbReference type="OrthoDB" id="337660at2759"/>
<comment type="function">
    <text evidence="1">Actins are highly conserved proteins that are involved in various types of cell motility and are ubiquitously expressed in all eukaryotic cells.</text>
</comment>
<protein>
    <submittedName>
        <fullName evidence="4">Actin-related protein 10</fullName>
    </submittedName>
</protein>
<accession>A0A0R3T357</accession>
<dbReference type="WBParaSite" id="HNAJ_0000142301-mRNA-1">
    <property type="protein sequence ID" value="HNAJ_0000142301-mRNA-1"/>
    <property type="gene ID" value="HNAJ_0000142301"/>
</dbReference>
<name>A0A0R3T357_RODNA</name>
<dbReference type="Gene3D" id="3.90.640.10">
    <property type="entry name" value="Actin, Chain A, domain 4"/>
    <property type="match status" value="1"/>
</dbReference>
<dbReference type="InterPro" id="IPR004000">
    <property type="entry name" value="Actin"/>
</dbReference>
<organism evidence="4">
    <name type="scientific">Rodentolepis nana</name>
    <name type="common">Dwarf tapeworm</name>
    <name type="synonym">Hymenolepis nana</name>
    <dbReference type="NCBI Taxonomy" id="102285"/>
    <lineage>
        <taxon>Eukaryota</taxon>
        <taxon>Metazoa</taxon>
        <taxon>Spiralia</taxon>
        <taxon>Lophotrochozoa</taxon>
        <taxon>Platyhelminthes</taxon>
        <taxon>Cestoda</taxon>
        <taxon>Eucestoda</taxon>
        <taxon>Cyclophyllidea</taxon>
        <taxon>Hymenolepididae</taxon>
        <taxon>Rodentolepis</taxon>
    </lineage>
</organism>
<gene>
    <name evidence="2" type="ORF">HNAJ_LOCUS1422</name>
</gene>
<dbReference type="STRING" id="102285.A0A0R3T357"/>
<evidence type="ECO:0000313" key="3">
    <source>
        <dbReference type="Proteomes" id="UP000278807"/>
    </source>
</evidence>
<evidence type="ECO:0000256" key="1">
    <source>
        <dbReference type="ARBA" id="ARBA00003520"/>
    </source>
</evidence>
<dbReference type="Proteomes" id="UP000278807">
    <property type="component" value="Unassembled WGS sequence"/>
</dbReference>
<reference evidence="4" key="1">
    <citation type="submission" date="2017-02" db="UniProtKB">
        <authorList>
            <consortium name="WormBaseParasite"/>
        </authorList>
    </citation>
    <scope>IDENTIFICATION</scope>
</reference>
<dbReference type="SUPFAM" id="SSF53067">
    <property type="entry name" value="Actin-like ATPase domain"/>
    <property type="match status" value="1"/>
</dbReference>
<dbReference type="InterPro" id="IPR043129">
    <property type="entry name" value="ATPase_NBD"/>
</dbReference>
<evidence type="ECO:0000313" key="4">
    <source>
        <dbReference type="WBParaSite" id="HNAJ_0000142301-mRNA-1"/>
    </source>
</evidence>
<keyword evidence="3" id="KW-1185">Reference proteome</keyword>
<dbReference type="EMBL" id="UZAE01000551">
    <property type="protein sequence ID" value="VDN97281.1"/>
    <property type="molecule type" value="Genomic_DNA"/>
</dbReference>